<reference evidence="1 2" key="1">
    <citation type="submission" date="2023-12" db="EMBL/GenBank/DDBJ databases">
        <title>Description of new species of Mycobacterium terrae complex isolated from sewage at the Sao Paulo Zoological Park Foundation in Brazil.</title>
        <authorList>
            <person name="Romagnoli C.L."/>
            <person name="Conceicao E.C."/>
            <person name="Machado E."/>
            <person name="Barreto L.B.P.F."/>
            <person name="Sharma A."/>
            <person name="Silva N.M."/>
            <person name="Marques L.E."/>
            <person name="Juliana M.A."/>
            <person name="Lourenco M.C.S."/>
            <person name="Digiampietri L.A."/>
            <person name="Suffys P.N."/>
            <person name="Viana-Niero C."/>
        </authorList>
    </citation>
    <scope>NUCLEOTIDE SEQUENCE [LARGE SCALE GENOMIC DNA]</scope>
    <source>
        <strain evidence="1 2">MYC123</strain>
    </source>
</reference>
<protein>
    <recommendedName>
        <fullName evidence="3">Amidase domain-containing protein</fullName>
    </recommendedName>
</protein>
<proteinExistence type="predicted"/>
<name>A0ABU5YPW9_9MYCO</name>
<evidence type="ECO:0008006" key="3">
    <source>
        <dbReference type="Google" id="ProtNLM"/>
    </source>
</evidence>
<comment type="caution">
    <text evidence="1">The sequence shown here is derived from an EMBL/GenBank/DDBJ whole genome shotgun (WGS) entry which is preliminary data.</text>
</comment>
<evidence type="ECO:0000313" key="2">
    <source>
        <dbReference type="Proteomes" id="UP001299046"/>
    </source>
</evidence>
<dbReference type="Proteomes" id="UP001299046">
    <property type="component" value="Unassembled WGS sequence"/>
</dbReference>
<accession>A0ABU5YPW9</accession>
<keyword evidence="2" id="KW-1185">Reference proteome</keyword>
<sequence>MTTTPAGGPEMVDGPVLALPVTAGPITASSLGGVPFIGIRGSVDHFSGKRLAQYVRAALTELGLTIDPPA</sequence>
<gene>
    <name evidence="1" type="ORF">KV112_20600</name>
</gene>
<organism evidence="1 2">
    <name type="scientific">[Mycobacterium] zoologicum</name>
    <dbReference type="NCBI Taxonomy" id="2872311"/>
    <lineage>
        <taxon>Bacteria</taxon>
        <taxon>Bacillati</taxon>
        <taxon>Actinomycetota</taxon>
        <taxon>Actinomycetes</taxon>
        <taxon>Mycobacteriales</taxon>
        <taxon>Mycobacteriaceae</taxon>
        <taxon>Mycolicibacter</taxon>
    </lineage>
</organism>
<evidence type="ECO:0000313" key="1">
    <source>
        <dbReference type="EMBL" id="MEB3052115.1"/>
    </source>
</evidence>
<dbReference type="RefSeq" id="WP_329800033.1">
    <property type="nucleotide sequence ID" value="NZ_JAYJJT010000035.1"/>
</dbReference>
<dbReference type="EMBL" id="JAYJJT010000035">
    <property type="protein sequence ID" value="MEB3052115.1"/>
    <property type="molecule type" value="Genomic_DNA"/>
</dbReference>